<dbReference type="PRINTS" id="PR00823">
    <property type="entry name" value="PANCLIPASE"/>
</dbReference>
<dbReference type="InterPro" id="IPR000734">
    <property type="entry name" value="TAG_lipase"/>
</dbReference>
<gene>
    <name evidence="11" type="ORF">V1264_024823</name>
</gene>
<evidence type="ECO:0000256" key="1">
    <source>
        <dbReference type="ARBA" id="ARBA00004613"/>
    </source>
</evidence>
<dbReference type="GO" id="GO:0004806">
    <property type="term" value="F:triacylglycerol lipase activity"/>
    <property type="evidence" value="ECO:0007669"/>
    <property type="project" value="InterPro"/>
</dbReference>
<dbReference type="CDD" id="cd00707">
    <property type="entry name" value="Pancreat_lipase_like"/>
    <property type="match status" value="1"/>
</dbReference>
<dbReference type="InterPro" id="IPR033906">
    <property type="entry name" value="Lipase_N"/>
</dbReference>
<dbReference type="SUPFAM" id="SSF53474">
    <property type="entry name" value="alpha/beta-Hydrolases"/>
    <property type="match status" value="1"/>
</dbReference>
<comment type="subcellular location">
    <subcellularLocation>
        <location evidence="1">Secreted</location>
    </subcellularLocation>
</comment>
<dbReference type="Gene3D" id="3.40.50.1820">
    <property type="entry name" value="alpha/beta hydrolase"/>
    <property type="match status" value="1"/>
</dbReference>
<dbReference type="SUPFAM" id="SSF49723">
    <property type="entry name" value="Lipase/lipooxygenase domain (PLAT/LH2 domain)"/>
    <property type="match status" value="1"/>
</dbReference>
<feature type="active site" description="Charge relay system" evidence="5">
    <location>
        <position position="216"/>
    </location>
</feature>
<feature type="binding site" evidence="6">
    <location>
        <position position="235"/>
    </location>
    <ligand>
        <name>Ca(2+)</name>
        <dbReference type="ChEBI" id="CHEBI:29108"/>
    </ligand>
</feature>
<keyword evidence="6" id="KW-0106">Calcium</keyword>
<sequence length="507" mass="56223">MMLCPLVLLTWCASALLVIEARSVRNHTGPAFVHHVEKRSSVCYGDLGCFSNNAPFRSLQRPVSFLPESPTKINPKFMLYTRQARTSGHRLHAGDAAGLKSSTFRANRPTKFLVHGFIDNTLLGSWMQKMTKEFLTHGDYNVVIVDWGFGSLALYGQATANTRVVGAMIAQLITFMQTTTGAKPEDMHIIGHSLGSHIAGYAGEKLRYLGRITGMDPAEPYFQNTDKVVRLDPSDALFVDVIHTDAASFYSPNLGLGMSQACGHVDFYVNGGNNQPGCEQGPISQLAQQGLLEGTREFVACNHMRAYHLFSESINSKCPFEGYRCTSDDDFNSGKCLACSGEECGYLGMHADRVKPHRTPATNKYYLKTGSRSPFCRYHYEVALTISNSHSSRDERGDMYARVTGRAGRIEEVKLTKDTMYIKPAKTYTFLLTSQVELGDVHNVNFRWVHDSSFLDIGSWNPLNIRHPTLYIDKVKVDSGEAKKTVTFCMHGAAVETGKTMMIAGKC</sequence>
<dbReference type="EMBL" id="JBAMIC010002336">
    <property type="protein sequence ID" value="KAK7089277.1"/>
    <property type="molecule type" value="Genomic_DNA"/>
</dbReference>
<dbReference type="Gene3D" id="2.60.60.20">
    <property type="entry name" value="PLAT/LH2 domain"/>
    <property type="match status" value="1"/>
</dbReference>
<dbReference type="InterPro" id="IPR001024">
    <property type="entry name" value="PLAT/LH2_dom"/>
</dbReference>
<evidence type="ECO:0000256" key="7">
    <source>
        <dbReference type="PROSITE-ProRule" id="PRU00152"/>
    </source>
</evidence>
<dbReference type="InterPro" id="IPR016272">
    <property type="entry name" value="Lipase_LIPH"/>
</dbReference>
<evidence type="ECO:0000313" key="11">
    <source>
        <dbReference type="EMBL" id="KAK7089277.1"/>
    </source>
</evidence>
<keyword evidence="12" id="KW-1185">Reference proteome</keyword>
<dbReference type="GO" id="GO:0016042">
    <property type="term" value="P:lipid catabolic process"/>
    <property type="evidence" value="ECO:0007669"/>
    <property type="project" value="TreeGrafter"/>
</dbReference>
<dbReference type="FunFam" id="3.40.50.1820:FF:000033">
    <property type="entry name" value="Pancreatic triacylglycerol lipase"/>
    <property type="match status" value="1"/>
</dbReference>
<keyword evidence="6" id="KW-0479">Metal-binding</keyword>
<evidence type="ECO:0000256" key="4">
    <source>
        <dbReference type="ARBA" id="ARBA00023157"/>
    </source>
</evidence>
<feature type="chain" id="PRO_5043002904" description="PLAT domain-containing protein" evidence="9">
    <location>
        <begin position="22"/>
        <end position="507"/>
    </location>
</feature>
<dbReference type="Pfam" id="PF00151">
    <property type="entry name" value="Lipase"/>
    <property type="match status" value="1"/>
</dbReference>
<evidence type="ECO:0000259" key="10">
    <source>
        <dbReference type="PROSITE" id="PS50095"/>
    </source>
</evidence>
<feature type="active site" description="Charge relay system" evidence="5">
    <location>
        <position position="193"/>
    </location>
</feature>
<keyword evidence="3" id="KW-0964">Secreted</keyword>
<evidence type="ECO:0000256" key="6">
    <source>
        <dbReference type="PIRSR" id="PIRSR000865-2"/>
    </source>
</evidence>
<dbReference type="PANTHER" id="PTHR11610">
    <property type="entry name" value="LIPASE"/>
    <property type="match status" value="1"/>
</dbReference>
<dbReference type="InterPro" id="IPR002331">
    <property type="entry name" value="Lipase_panc"/>
</dbReference>
<accession>A0AAN9ALX5</accession>
<evidence type="ECO:0000256" key="3">
    <source>
        <dbReference type="ARBA" id="ARBA00022525"/>
    </source>
</evidence>
<evidence type="ECO:0000256" key="5">
    <source>
        <dbReference type="PIRSR" id="PIRSR000865-1"/>
    </source>
</evidence>
<feature type="binding site" evidence="6">
    <location>
        <position position="230"/>
    </location>
    <ligand>
        <name>Ca(2+)</name>
        <dbReference type="ChEBI" id="CHEBI:29108"/>
    </ligand>
</feature>
<feature type="binding site" evidence="6">
    <location>
        <position position="232"/>
    </location>
    <ligand>
        <name>Ca(2+)</name>
        <dbReference type="ChEBI" id="CHEBI:29108"/>
    </ligand>
</feature>
<evidence type="ECO:0000256" key="2">
    <source>
        <dbReference type="ARBA" id="ARBA00010701"/>
    </source>
</evidence>
<evidence type="ECO:0000256" key="9">
    <source>
        <dbReference type="SAM" id="SignalP"/>
    </source>
</evidence>
<dbReference type="PIRSF" id="PIRSF000865">
    <property type="entry name" value="Lipoprotein_lipase_LIPH"/>
    <property type="match status" value="1"/>
</dbReference>
<dbReference type="InterPro" id="IPR013818">
    <property type="entry name" value="Lipase"/>
</dbReference>
<feature type="signal peptide" evidence="9">
    <location>
        <begin position="1"/>
        <end position="21"/>
    </location>
</feature>
<proteinExistence type="inferred from homology"/>
<protein>
    <recommendedName>
        <fullName evidence="10">PLAT domain-containing protein</fullName>
    </recommendedName>
</protein>
<dbReference type="Proteomes" id="UP001374579">
    <property type="component" value="Unassembled WGS sequence"/>
</dbReference>
<dbReference type="InterPro" id="IPR036392">
    <property type="entry name" value="PLAT/LH2_dom_sf"/>
</dbReference>
<feature type="domain" description="PLAT" evidence="10">
    <location>
        <begin position="378"/>
        <end position="507"/>
    </location>
</feature>
<dbReference type="Pfam" id="PF01477">
    <property type="entry name" value="PLAT"/>
    <property type="match status" value="1"/>
</dbReference>
<name>A0AAN9ALX5_9CAEN</name>
<comment type="similarity">
    <text evidence="2 8">Belongs to the AB hydrolase superfamily. Lipase family.</text>
</comment>
<dbReference type="GO" id="GO:0046872">
    <property type="term" value="F:metal ion binding"/>
    <property type="evidence" value="ECO:0007669"/>
    <property type="project" value="UniProtKB-KW"/>
</dbReference>
<feature type="active site" description="Charge relay system" evidence="5">
    <location>
        <position position="303"/>
    </location>
</feature>
<comment type="caution">
    <text evidence="11">The sequence shown here is derived from an EMBL/GenBank/DDBJ whole genome shotgun (WGS) entry which is preliminary data.</text>
</comment>
<keyword evidence="9" id="KW-0732">Signal</keyword>
<evidence type="ECO:0000256" key="8">
    <source>
        <dbReference type="RuleBase" id="RU004262"/>
    </source>
</evidence>
<organism evidence="11 12">
    <name type="scientific">Littorina saxatilis</name>
    <dbReference type="NCBI Taxonomy" id="31220"/>
    <lineage>
        <taxon>Eukaryota</taxon>
        <taxon>Metazoa</taxon>
        <taxon>Spiralia</taxon>
        <taxon>Lophotrochozoa</taxon>
        <taxon>Mollusca</taxon>
        <taxon>Gastropoda</taxon>
        <taxon>Caenogastropoda</taxon>
        <taxon>Littorinimorpha</taxon>
        <taxon>Littorinoidea</taxon>
        <taxon>Littorinidae</taxon>
        <taxon>Littorina</taxon>
    </lineage>
</organism>
<comment type="caution">
    <text evidence="7">Lacks conserved residue(s) required for the propagation of feature annotation.</text>
</comment>
<dbReference type="InterPro" id="IPR029058">
    <property type="entry name" value="AB_hydrolase_fold"/>
</dbReference>
<keyword evidence="4" id="KW-1015">Disulfide bond</keyword>
<dbReference type="GO" id="GO:0005615">
    <property type="term" value="C:extracellular space"/>
    <property type="evidence" value="ECO:0007669"/>
    <property type="project" value="TreeGrafter"/>
</dbReference>
<dbReference type="PRINTS" id="PR00821">
    <property type="entry name" value="TAGLIPASE"/>
</dbReference>
<dbReference type="AlphaFoldDB" id="A0AAN9ALX5"/>
<evidence type="ECO:0000313" key="12">
    <source>
        <dbReference type="Proteomes" id="UP001374579"/>
    </source>
</evidence>
<reference evidence="11 12" key="1">
    <citation type="submission" date="2024-02" db="EMBL/GenBank/DDBJ databases">
        <title>Chromosome-scale genome assembly of the rough periwinkle Littorina saxatilis.</title>
        <authorList>
            <person name="De Jode A."/>
            <person name="Faria R."/>
            <person name="Formenti G."/>
            <person name="Sims Y."/>
            <person name="Smith T.P."/>
            <person name="Tracey A."/>
            <person name="Wood J.M.D."/>
            <person name="Zagrodzka Z.B."/>
            <person name="Johannesson K."/>
            <person name="Butlin R.K."/>
            <person name="Leder E.H."/>
        </authorList>
    </citation>
    <scope>NUCLEOTIDE SEQUENCE [LARGE SCALE GENOMIC DNA]</scope>
    <source>
        <strain evidence="11">Snail1</strain>
        <tissue evidence="11">Muscle</tissue>
    </source>
</reference>
<dbReference type="PROSITE" id="PS50095">
    <property type="entry name" value="PLAT"/>
    <property type="match status" value="1"/>
</dbReference>